<feature type="compositionally biased region" description="Low complexity" evidence="1">
    <location>
        <begin position="397"/>
        <end position="449"/>
    </location>
</feature>
<dbReference type="PANTHER" id="PTHR21564">
    <property type="entry name" value="BRAKELESS PROTEIN"/>
    <property type="match status" value="1"/>
</dbReference>
<dbReference type="InterPro" id="IPR040010">
    <property type="entry name" value="ZN608/ZN609"/>
</dbReference>
<sequence>HHHHHHHHHHHRHKQQQQQQLSGSSSSSSSGSGSNSGSSSSSSGGGSNTSASTSPGEKVGESQGRTRTTSNSSTSSSATPALPVNPVTVGSAPVSAAGQGIRSHPGIDTIDSAGSRGDTHTLVGSSGRSKQSVPSASASSVPGVVGSSGSSGGNSSNSNTTTMSSTTSSSGSKSTTKLSVDHQATLDKGLKMKIKRTKPGTKTSEAKHEIVKSDQNGTTATTATLSTGGGGGGAGVGTGGIGASTALTSTTGVTGMTTSALVGTGSLTSAGTMAGTPLNANSGASAGGHLTTDSDSTGIAGGGGTISGVGGVVGSGIGGVLSSGLNATASGHSGSGTGVNCANALVNSNASNGSNSGNVALSNSGNTAGNSGGGSGSSTSISGGSIVLGNSGKKHSSQSTNSGTIGSSSNTGGNSNAQQQQLSSGMLTSQQQQSQQQHQQHQQQPAQSSNKRGSSSHRRDKGKDKTTHHNQRDKNEQHQGASGTAGGSVDGSIGSSGLNNSRSATSSGCVCVVNHDAQVNGLLQQQPCSSASCIYAKPGSNSGDLGGGGNISLGASHRLGAGGIIPGSLSVGTGTNAGSNTSTPNAPGPPVLGKDINKLLNLNVANAGTHNSGGNNTNSSSSIAGTGTGNICNANNIHTGATGVLKAQLQAGSMAGTASEGSGTGTANMMGMFSGSTASSPNLSAALSTHDDKSGSSPPPAKRHKGDKKEMVDVCVGTSVGTITEPDCLGPCEPGTSVTLEGIVWHETEGGVLVVNVTWRGKTYVGTLIDCTKHDWAPPRFCDSPTEELDSRTPKGRGKRGRSSALLPTNDLSNFTETRSSMHSKLRNGGSKGRGGRGGIIETNAASATGASKLPTLTASANVLGTANNGGSLGGASNTPSTSPVAFLPPRAEKRKSKDESPSPLGAGSGGSGSGGAGSNNGAQNTMSNNVINSASVNIGSNSSGNAGSGFNNASSGDGSGHTGGSPSIVNLVTGLNVQVSSGGSGT</sequence>
<accession>A0A8W7P2D6</accession>
<feature type="compositionally biased region" description="Low complexity" evidence="1">
    <location>
        <begin position="217"/>
        <end position="226"/>
    </location>
</feature>
<feature type="region of interest" description="Disordered" evidence="1">
    <location>
        <begin position="655"/>
        <end position="710"/>
    </location>
</feature>
<dbReference type="AlphaFoldDB" id="A0A8W7P2D6"/>
<feature type="compositionally biased region" description="Low complexity" evidence="1">
    <location>
        <begin position="66"/>
        <end position="79"/>
    </location>
</feature>
<dbReference type="EnsemblMetazoa" id="ACOM024138-RA">
    <property type="protein sequence ID" value="ACOM024138-PA.2"/>
    <property type="gene ID" value="ACOM024138"/>
</dbReference>
<feature type="region of interest" description="Disordered" evidence="1">
    <location>
        <begin position="1"/>
        <end position="232"/>
    </location>
</feature>
<feature type="region of interest" description="Disordered" evidence="1">
    <location>
        <begin position="872"/>
        <end position="970"/>
    </location>
</feature>
<feature type="region of interest" description="Disordered" evidence="1">
    <location>
        <begin position="780"/>
        <end position="841"/>
    </location>
</feature>
<feature type="compositionally biased region" description="Basic and acidic residues" evidence="1">
    <location>
        <begin position="461"/>
        <end position="477"/>
    </location>
</feature>
<feature type="compositionally biased region" description="Polar residues" evidence="1">
    <location>
        <begin position="674"/>
        <end position="687"/>
    </location>
</feature>
<dbReference type="GO" id="GO:0005634">
    <property type="term" value="C:nucleus"/>
    <property type="evidence" value="ECO:0007669"/>
    <property type="project" value="TreeGrafter"/>
</dbReference>
<name>A0A8W7P2D6_ANOCL</name>
<feature type="compositionally biased region" description="Low complexity" evidence="1">
    <location>
        <begin position="655"/>
        <end position="667"/>
    </location>
</feature>
<dbReference type="Proteomes" id="UP000075882">
    <property type="component" value="Unassembled WGS sequence"/>
</dbReference>
<feature type="compositionally biased region" description="Gly residues" evidence="1">
    <location>
        <begin position="907"/>
        <end position="919"/>
    </location>
</feature>
<feature type="region of interest" description="Disordered" evidence="1">
    <location>
        <begin position="357"/>
        <end position="500"/>
    </location>
</feature>
<feature type="compositionally biased region" description="Low complexity" evidence="1">
    <location>
        <begin position="573"/>
        <end position="585"/>
    </location>
</feature>
<evidence type="ECO:0000313" key="2">
    <source>
        <dbReference type="EnsemblMetazoa" id="ACOM024138-PA.2"/>
    </source>
</evidence>
<feature type="compositionally biased region" description="Polar residues" evidence="1">
    <location>
        <begin position="806"/>
        <end position="823"/>
    </location>
</feature>
<feature type="compositionally biased region" description="Basic residues" evidence="1">
    <location>
        <begin position="1"/>
        <end position="15"/>
    </location>
</feature>
<dbReference type="VEuPathDB" id="VectorBase:ACON2_042179"/>
<evidence type="ECO:0008006" key="3">
    <source>
        <dbReference type="Google" id="ProtNLM"/>
    </source>
</evidence>
<proteinExistence type="predicted"/>
<protein>
    <recommendedName>
        <fullName evidence="3">Sorting nexin</fullName>
    </recommendedName>
</protein>
<feature type="compositionally biased region" description="Low complexity" evidence="1">
    <location>
        <begin position="16"/>
        <end position="42"/>
    </location>
</feature>
<reference evidence="2" key="1">
    <citation type="submission" date="2022-08" db="UniProtKB">
        <authorList>
            <consortium name="EnsemblMetazoa"/>
        </authorList>
    </citation>
    <scope>IDENTIFICATION</scope>
</reference>
<feature type="region of interest" description="Disordered" evidence="1">
    <location>
        <begin position="573"/>
        <end position="594"/>
    </location>
</feature>
<feature type="compositionally biased region" description="Gly residues" evidence="1">
    <location>
        <begin position="830"/>
        <end position="839"/>
    </location>
</feature>
<feature type="compositionally biased region" description="Low complexity" evidence="1">
    <location>
        <begin position="132"/>
        <end position="178"/>
    </location>
</feature>
<organism evidence="2">
    <name type="scientific">Anopheles coluzzii</name>
    <name type="common">African malaria mosquito</name>
    <dbReference type="NCBI Taxonomy" id="1518534"/>
    <lineage>
        <taxon>Eukaryota</taxon>
        <taxon>Metazoa</taxon>
        <taxon>Ecdysozoa</taxon>
        <taxon>Arthropoda</taxon>
        <taxon>Hexapoda</taxon>
        <taxon>Insecta</taxon>
        <taxon>Pterygota</taxon>
        <taxon>Neoptera</taxon>
        <taxon>Endopterygota</taxon>
        <taxon>Diptera</taxon>
        <taxon>Nematocera</taxon>
        <taxon>Culicoidea</taxon>
        <taxon>Culicidae</taxon>
        <taxon>Anophelinae</taxon>
        <taxon>Anopheles</taxon>
    </lineage>
</organism>
<evidence type="ECO:0000256" key="1">
    <source>
        <dbReference type="SAM" id="MobiDB-lite"/>
    </source>
</evidence>
<dbReference type="PANTHER" id="PTHR21564:SF5">
    <property type="entry name" value="SCRIBBLER, ISOFORM J"/>
    <property type="match status" value="1"/>
</dbReference>
<feature type="compositionally biased region" description="Low complexity" evidence="1">
    <location>
        <begin position="920"/>
        <end position="957"/>
    </location>
</feature>
<feature type="compositionally biased region" description="Low complexity" evidence="1">
    <location>
        <begin position="357"/>
        <end position="369"/>
    </location>
</feature>
<dbReference type="GO" id="GO:0006357">
    <property type="term" value="P:regulation of transcription by RNA polymerase II"/>
    <property type="evidence" value="ECO:0007669"/>
    <property type="project" value="TreeGrafter"/>
</dbReference>
<feature type="compositionally biased region" description="Polar residues" evidence="1">
    <location>
        <begin position="122"/>
        <end position="131"/>
    </location>
</feature>